<keyword evidence="1" id="KW-0812">Transmembrane</keyword>
<dbReference type="PANTHER" id="PTHR13847">
    <property type="entry name" value="SARCOSINE DEHYDROGENASE-RELATED"/>
    <property type="match status" value="1"/>
</dbReference>
<feature type="domain" description="FAD dependent oxidoreductase" evidence="2">
    <location>
        <begin position="21"/>
        <end position="364"/>
    </location>
</feature>
<name>A0A267EEF3_9PLAT</name>
<accession>A0A267EEF3</accession>
<dbReference type="STRING" id="282301.A0A267EEF3"/>
<comment type="caution">
    <text evidence="3">The sequence shown here is derived from an EMBL/GenBank/DDBJ whole genome shotgun (WGS) entry which is preliminary data.</text>
</comment>
<dbReference type="AlphaFoldDB" id="A0A267EEF3"/>
<reference evidence="3 4" key="1">
    <citation type="submission" date="2017-06" db="EMBL/GenBank/DDBJ databases">
        <title>A platform for efficient transgenesis in Macrostomum lignano, a flatworm model organism for stem cell research.</title>
        <authorList>
            <person name="Berezikov E."/>
        </authorList>
    </citation>
    <scope>NUCLEOTIDE SEQUENCE [LARGE SCALE GENOMIC DNA]</scope>
    <source>
        <strain evidence="3">DV1</strain>
        <tissue evidence="3">Whole organism</tissue>
    </source>
</reference>
<organism evidence="3 4">
    <name type="scientific">Macrostomum lignano</name>
    <dbReference type="NCBI Taxonomy" id="282301"/>
    <lineage>
        <taxon>Eukaryota</taxon>
        <taxon>Metazoa</taxon>
        <taxon>Spiralia</taxon>
        <taxon>Lophotrochozoa</taxon>
        <taxon>Platyhelminthes</taxon>
        <taxon>Rhabditophora</taxon>
        <taxon>Macrostomorpha</taxon>
        <taxon>Macrostomida</taxon>
        <taxon>Macrostomidae</taxon>
        <taxon>Macrostomum</taxon>
    </lineage>
</organism>
<sequence>SAMSAAKSEAQATSGDSPAPVVICGAGIIGCSVAYYLAKRGVRSILLERVSIASAASGKAGGFLALDWCSGALNSLARESFRLHEELASELGADVIDYRRLDTLSVVFGNSSQSHSGASDLPDWVTGRVTECGLLGSQSSTAQVHPGKLTAALARKAAELVGSEVRIATVTGLQWSSEPDPATGQFRVSHVLVSGGQPPIACSAVVLAMGPWTDAGLAWLSQPTGQVRGHRAHSLVVQPAEPVSPHALFTQMDAGRASPEFYPRPDGTVYVCGLGDDPPLPDSSDLVKPDEKRSDRLWRLAAACSDRLGRGRLLAHQACYLPLAERGLPLIGRAPGKHNAFVAAGHSCWGILNGPATGRMLADLILDGRCGFIDHRPFAF</sequence>
<dbReference type="Gene3D" id="3.30.9.10">
    <property type="entry name" value="D-Amino Acid Oxidase, subunit A, domain 2"/>
    <property type="match status" value="1"/>
</dbReference>
<feature type="non-terminal residue" evidence="3">
    <location>
        <position position="1"/>
    </location>
</feature>
<keyword evidence="1" id="KW-0472">Membrane</keyword>
<feature type="transmembrane region" description="Helical" evidence="1">
    <location>
        <begin position="20"/>
        <end position="38"/>
    </location>
</feature>
<evidence type="ECO:0000313" key="3">
    <source>
        <dbReference type="EMBL" id="PAA59796.1"/>
    </source>
</evidence>
<dbReference type="SUPFAM" id="SSF51905">
    <property type="entry name" value="FAD/NAD(P)-binding domain"/>
    <property type="match status" value="1"/>
</dbReference>
<dbReference type="PANTHER" id="PTHR13847:SF150">
    <property type="entry name" value="OXIDOREDUCTASE TDA3-RELATED"/>
    <property type="match status" value="1"/>
</dbReference>
<evidence type="ECO:0000259" key="2">
    <source>
        <dbReference type="Pfam" id="PF01266"/>
    </source>
</evidence>
<gene>
    <name evidence="3" type="ORF">BOX15_Mlig014200g1</name>
</gene>
<dbReference type="InterPro" id="IPR036188">
    <property type="entry name" value="FAD/NAD-bd_sf"/>
</dbReference>
<dbReference type="GO" id="GO:0005737">
    <property type="term" value="C:cytoplasm"/>
    <property type="evidence" value="ECO:0007669"/>
    <property type="project" value="TreeGrafter"/>
</dbReference>
<dbReference type="Gene3D" id="3.50.50.60">
    <property type="entry name" value="FAD/NAD(P)-binding domain"/>
    <property type="match status" value="2"/>
</dbReference>
<dbReference type="Pfam" id="PF01266">
    <property type="entry name" value="DAO"/>
    <property type="match status" value="1"/>
</dbReference>
<evidence type="ECO:0000313" key="4">
    <source>
        <dbReference type="Proteomes" id="UP000215902"/>
    </source>
</evidence>
<proteinExistence type="predicted"/>
<evidence type="ECO:0000256" key="1">
    <source>
        <dbReference type="SAM" id="Phobius"/>
    </source>
</evidence>
<protein>
    <recommendedName>
        <fullName evidence="2">FAD dependent oxidoreductase domain-containing protein</fullName>
    </recommendedName>
</protein>
<dbReference type="Proteomes" id="UP000215902">
    <property type="component" value="Unassembled WGS sequence"/>
</dbReference>
<keyword evidence="4" id="KW-1185">Reference proteome</keyword>
<dbReference type="InterPro" id="IPR006076">
    <property type="entry name" value="FAD-dep_OxRdtase"/>
</dbReference>
<keyword evidence="1" id="KW-1133">Transmembrane helix</keyword>
<dbReference type="OrthoDB" id="424974at2759"/>
<dbReference type="EMBL" id="NIVC01002230">
    <property type="protein sequence ID" value="PAA59796.1"/>
    <property type="molecule type" value="Genomic_DNA"/>
</dbReference>